<dbReference type="PANTHER" id="PTHR45644">
    <property type="entry name" value="AAA ATPASE, PUTATIVE (AFU_ORTHOLOGUE AFUA_2G12920)-RELATED-RELATED"/>
    <property type="match status" value="1"/>
</dbReference>
<dbReference type="Pfam" id="PF17862">
    <property type="entry name" value="AAA_lid_3"/>
    <property type="match status" value="1"/>
</dbReference>
<feature type="region of interest" description="Disordered" evidence="5">
    <location>
        <begin position="18"/>
        <end position="161"/>
    </location>
</feature>
<keyword evidence="4" id="KW-0067">ATP-binding</keyword>
<dbReference type="InterPro" id="IPR003959">
    <property type="entry name" value="ATPase_AAA_core"/>
</dbReference>
<evidence type="ECO:0000256" key="1">
    <source>
        <dbReference type="ARBA" id="ARBA00004572"/>
    </source>
</evidence>
<evidence type="ECO:0000259" key="6">
    <source>
        <dbReference type="SMART" id="SM00382"/>
    </source>
</evidence>
<feature type="compositionally biased region" description="Basic and acidic residues" evidence="5">
    <location>
        <begin position="81"/>
        <end position="100"/>
    </location>
</feature>
<evidence type="ECO:0000256" key="2">
    <source>
        <dbReference type="ARBA" id="ARBA00022741"/>
    </source>
</evidence>
<sequence length="1148" mass="126099">MLGSRVLARASRVVVFPLTSTRSLSSTPGLGARSHPRSSRNARSRKKRAEDGRNSTVVSHPNDGSDESKQSNSNGPANESPSKEARAETKDGIASEEGHRGQGGATPRRELGGSQDVQETPRNSIENVDQDSGPSTAEAQAGDKLFDNPRDSMSEEDTPVQAPEAGRRFLHHRDNPMIPSWALPRSLLEHLLGKVEQDAGLDSAGRQRSSVSTTSFPPLVLPSSFQKDALTQIFQLIPRILEPICLGGDATIPPSDIDVIRSGLESTLQWISQHSFRALALIEGEVAAQDITSGDPEKPSRRLEGARLDERQLGQFLRWSRFHHALSYLHLVITECNLKDGDGWRNECWERHLQSLQALSMNMEARLVAQVLLWEPRSEEAIREKIEQYMATGDATAVPPPGIDRALYAHALDTILGQLKLTPPLKKEVEPPCTIINISFPRAEGPRDISQAGHISTELMQYVASAVSANLLSLSPRSIAHVVGPYLGQDNAWASGPYSQLAYITAATAGRIQEAPESSDNSWGSVLGFFVPSSLRRLQYLETSKRFPGGSSEQSQSSKWADKVLDRYEDPSKWAVLKAQTAMESILDSVDFSASDSLIVHVDDFPELSMSGESKLLGWKLENAVNKMRANGKNVILVGTTAHSRPTMLVAGRLHKLAQTNTVINLPIDPKEWNSTRHRELLESQEYLNLVHNIHNLVHILEHMVPKERGVDLSARNLDLNHVKTLHGKSLLLSVLPQQIIFHLATVMVGLAADGRPVGTDAFFRALDSFHGADLARSRHEDATTSLSSFLAAQADTQAEAADKKLKVTTDNEYEEKLVPGIVRPRDINTTFDDVHVQKDTIEALKSLTSLSLERPDAFAYGILARDKISGCLLYGPPGTGKTLLAKAIAKDSRANVLEVSGASIRDMWQGNSEKNVRAIFSLAKKIEPCVIFLDEADAILGHRQGGPGNNGMMHRDIINQFLREWDGVTGSKAFVMIATNRPFDLDDAVLRRVPRRILVDLPLQAGRKAILKIMLKDEQLDEDVSLSNISKATPFYSGSDLKNVCVTAAMAAVKEEIAEREKHEGPDPYVFPEKRTIQQRHFDAALKEISSSISEDMETLTAIRKFDQQYGSGRKAVKKPSGMGFEVVPPAKDAEDVLVRKGVPVPA</sequence>
<feature type="domain" description="AAA+ ATPase" evidence="6">
    <location>
        <begin position="868"/>
        <end position="1004"/>
    </location>
</feature>
<protein>
    <submittedName>
        <fullName evidence="7">ATPase</fullName>
    </submittedName>
</protein>
<dbReference type="GO" id="GO:0005741">
    <property type="term" value="C:mitochondrial outer membrane"/>
    <property type="evidence" value="ECO:0007669"/>
    <property type="project" value="UniProtKB-SubCell"/>
</dbReference>
<dbReference type="InterPro" id="IPR027417">
    <property type="entry name" value="P-loop_NTPase"/>
</dbReference>
<gene>
    <name evidence="7" type="ORF">MKZ38_002027</name>
</gene>
<dbReference type="AlphaFoldDB" id="A0AAD5WRJ2"/>
<dbReference type="EMBL" id="JAKWBI020000159">
    <property type="protein sequence ID" value="KAJ2901277.1"/>
    <property type="molecule type" value="Genomic_DNA"/>
</dbReference>
<dbReference type="InterPro" id="IPR041569">
    <property type="entry name" value="AAA_lid_3"/>
</dbReference>
<dbReference type="InterPro" id="IPR051701">
    <property type="entry name" value="Mito_OM_Translocase_MSP1"/>
</dbReference>
<dbReference type="Proteomes" id="UP001201980">
    <property type="component" value="Unassembled WGS sequence"/>
</dbReference>
<dbReference type="SUPFAM" id="SSF52540">
    <property type="entry name" value="P-loop containing nucleoside triphosphate hydrolases"/>
    <property type="match status" value="1"/>
</dbReference>
<dbReference type="Gene3D" id="3.40.50.300">
    <property type="entry name" value="P-loop containing nucleotide triphosphate hydrolases"/>
    <property type="match status" value="1"/>
</dbReference>
<organism evidence="7 8">
    <name type="scientific">Zalerion maritima</name>
    <dbReference type="NCBI Taxonomy" id="339359"/>
    <lineage>
        <taxon>Eukaryota</taxon>
        <taxon>Fungi</taxon>
        <taxon>Dikarya</taxon>
        <taxon>Ascomycota</taxon>
        <taxon>Pezizomycotina</taxon>
        <taxon>Sordariomycetes</taxon>
        <taxon>Lulworthiomycetidae</taxon>
        <taxon>Lulworthiales</taxon>
        <taxon>Lulworthiaceae</taxon>
        <taxon>Zalerion</taxon>
    </lineage>
</organism>
<feature type="compositionally biased region" description="Basic residues" evidence="5">
    <location>
        <begin position="34"/>
        <end position="47"/>
    </location>
</feature>
<name>A0AAD5WRJ2_9PEZI</name>
<feature type="compositionally biased region" description="Polar residues" evidence="5">
    <location>
        <begin position="115"/>
        <end position="138"/>
    </location>
</feature>
<keyword evidence="3" id="KW-0496">Mitochondrion</keyword>
<evidence type="ECO:0000256" key="5">
    <source>
        <dbReference type="SAM" id="MobiDB-lite"/>
    </source>
</evidence>
<comment type="subcellular location">
    <subcellularLocation>
        <location evidence="1">Mitochondrion outer membrane</location>
        <topology evidence="1">Single-pass membrane protein</topology>
    </subcellularLocation>
</comment>
<proteinExistence type="predicted"/>
<evidence type="ECO:0000256" key="4">
    <source>
        <dbReference type="ARBA" id="ARBA00022840"/>
    </source>
</evidence>
<accession>A0AAD5WRJ2</accession>
<dbReference type="Pfam" id="PF00004">
    <property type="entry name" value="AAA"/>
    <property type="match status" value="1"/>
</dbReference>
<keyword evidence="3" id="KW-1000">Mitochondrion outer membrane</keyword>
<keyword evidence="8" id="KW-1185">Reference proteome</keyword>
<keyword evidence="2" id="KW-0547">Nucleotide-binding</keyword>
<dbReference type="Gene3D" id="1.10.8.60">
    <property type="match status" value="1"/>
</dbReference>
<evidence type="ECO:0000313" key="8">
    <source>
        <dbReference type="Proteomes" id="UP001201980"/>
    </source>
</evidence>
<evidence type="ECO:0000256" key="3">
    <source>
        <dbReference type="ARBA" id="ARBA00022787"/>
    </source>
</evidence>
<dbReference type="PANTHER" id="PTHR45644:SF56">
    <property type="entry name" value="AAA ATPASE, PUTATIVE (AFU_ORTHOLOGUE AFUA_2G12920)-RELATED"/>
    <property type="match status" value="1"/>
</dbReference>
<evidence type="ECO:0000313" key="7">
    <source>
        <dbReference type="EMBL" id="KAJ2901277.1"/>
    </source>
</evidence>
<feature type="compositionally biased region" description="Polar residues" evidence="5">
    <location>
        <begin position="70"/>
        <end position="80"/>
    </location>
</feature>
<feature type="compositionally biased region" description="Basic and acidic residues" evidence="5">
    <location>
        <begin position="144"/>
        <end position="153"/>
    </location>
</feature>
<dbReference type="GO" id="GO:0005524">
    <property type="term" value="F:ATP binding"/>
    <property type="evidence" value="ECO:0007669"/>
    <property type="project" value="UniProtKB-KW"/>
</dbReference>
<dbReference type="GO" id="GO:0016887">
    <property type="term" value="F:ATP hydrolysis activity"/>
    <property type="evidence" value="ECO:0007669"/>
    <property type="project" value="InterPro"/>
</dbReference>
<keyword evidence="3" id="KW-0472">Membrane</keyword>
<dbReference type="SMART" id="SM00382">
    <property type="entry name" value="AAA"/>
    <property type="match status" value="1"/>
</dbReference>
<comment type="caution">
    <text evidence="7">The sequence shown here is derived from an EMBL/GenBank/DDBJ whole genome shotgun (WGS) entry which is preliminary data.</text>
</comment>
<reference evidence="7" key="1">
    <citation type="submission" date="2022-07" db="EMBL/GenBank/DDBJ databases">
        <title>Draft genome sequence of Zalerion maritima ATCC 34329, a (micro)plastics degrading marine fungus.</title>
        <authorList>
            <person name="Paco A."/>
            <person name="Goncalves M.F.M."/>
            <person name="Rocha-Santos T.A.P."/>
            <person name="Alves A."/>
        </authorList>
    </citation>
    <scope>NUCLEOTIDE SEQUENCE</scope>
    <source>
        <strain evidence="7">ATCC 34329</strain>
    </source>
</reference>
<dbReference type="InterPro" id="IPR003593">
    <property type="entry name" value="AAA+_ATPase"/>
</dbReference>
<feature type="compositionally biased region" description="Low complexity" evidence="5">
    <location>
        <begin position="18"/>
        <end position="31"/>
    </location>
</feature>